<gene>
    <name evidence="2" type="ordered locus">DEFDS_1656</name>
</gene>
<dbReference type="Proteomes" id="UP000001520">
    <property type="component" value="Chromosome"/>
</dbReference>
<dbReference type="eggNOG" id="ENOG50311EQ">
    <property type="taxonomic scope" value="Bacteria"/>
</dbReference>
<dbReference type="HOGENOM" id="CLU_042032_0_0_0"/>
<feature type="transmembrane region" description="Helical" evidence="1">
    <location>
        <begin position="284"/>
        <end position="301"/>
    </location>
</feature>
<evidence type="ECO:0000313" key="3">
    <source>
        <dbReference type="Proteomes" id="UP000001520"/>
    </source>
</evidence>
<evidence type="ECO:0000256" key="1">
    <source>
        <dbReference type="SAM" id="Phobius"/>
    </source>
</evidence>
<feature type="transmembrane region" description="Helical" evidence="1">
    <location>
        <begin position="259"/>
        <end position="278"/>
    </location>
</feature>
<keyword evidence="1" id="KW-0812">Transmembrane</keyword>
<organism evidence="2 3">
    <name type="scientific">Deferribacter desulfuricans (strain DSM 14783 / JCM 11476 / NBRC 101012 / SSM1)</name>
    <dbReference type="NCBI Taxonomy" id="639282"/>
    <lineage>
        <taxon>Bacteria</taxon>
        <taxon>Pseudomonadati</taxon>
        <taxon>Deferribacterota</taxon>
        <taxon>Deferribacteres</taxon>
        <taxon>Deferribacterales</taxon>
        <taxon>Deferribacteraceae</taxon>
        <taxon>Deferribacter</taxon>
    </lineage>
</organism>
<name>D3P8S2_DEFDS</name>
<dbReference type="KEGG" id="ddf:DEFDS_1656"/>
<protein>
    <submittedName>
        <fullName evidence="2">Uncharacterized protein</fullName>
    </submittedName>
</protein>
<accession>D3P8S2</accession>
<proteinExistence type="predicted"/>
<keyword evidence="1" id="KW-0472">Membrane</keyword>
<sequence>MDVNELVRIHDKNQFEIKLGYLIDHTKKKTEYDINIYFFIPKSIGINKYTYSNNQFFEDFYSYVRLITPKNSLTEIIDRLENLSEFIKKNKLKIDKHFEHINYELKIIICSYRVYLRKFSNAVKNGMCSYHEYVELVNEIKQFRKDINRLLDYIHYSSSKKIEDLFLFADEYSSLLVDVYIFRIIRLLSSECSEDIKNILLGLVESEVEYRKQRGYSVVSKNEEKNEELVYKYSVYKKFFYSILFLYQKRREDYTEVRHFAYAIAAGIAMIFATAVAFFSQKKYGSYTLPFFVALVVSYMFKDRMKDFFRQLFDDRFVFRKVYDYRNKIYDLEKNRLFGYYKERVRFIDDKNLPELILNKRLYKTDGRMSTWFLGENILKYERKIKLFNKRITDFFADKIEGLNDIIRFNISSFTKKLDDPYETLYKTVNGKIEKVSASKVYHVNLVIEFKSDNDHRLHKVRLVLTKEGIKRIELPEFDKFIKKGENN</sequence>
<keyword evidence="3" id="KW-1185">Reference proteome</keyword>
<dbReference type="AlphaFoldDB" id="D3P8S2"/>
<dbReference type="RefSeq" id="WP_013008358.1">
    <property type="nucleotide sequence ID" value="NC_013939.1"/>
</dbReference>
<dbReference type="OrthoDB" id="366465at2"/>
<reference evidence="2 3" key="1">
    <citation type="journal article" date="2010" name="DNA Res.">
        <title>Bacterial lifestyle in a deep-sea hydrothermal vent chimney revealed by the genome sequence of the thermophilic bacterium Deferribacter desulfuricans SSM1.</title>
        <authorList>
            <person name="Takaki Y."/>
            <person name="Shimamura S."/>
            <person name="Nakagawa S."/>
            <person name="Fukuhara Y."/>
            <person name="Horikawa H."/>
            <person name="Ankai A."/>
            <person name="Harada T."/>
            <person name="Hosoyama A."/>
            <person name="Oguchi A."/>
            <person name="Fukui S."/>
            <person name="Fujita N."/>
            <person name="Takami H."/>
            <person name="Takai K."/>
        </authorList>
    </citation>
    <scope>NUCLEOTIDE SEQUENCE [LARGE SCALE GENOMIC DNA]</scope>
    <source>
        <strain evidence="3">DSM 14783 / JCM 11476 / NBRC 101012 / SSM1</strain>
    </source>
</reference>
<dbReference type="EMBL" id="AP011529">
    <property type="protein sequence ID" value="BAI81112.1"/>
    <property type="molecule type" value="Genomic_DNA"/>
</dbReference>
<evidence type="ECO:0000313" key="2">
    <source>
        <dbReference type="EMBL" id="BAI81112.1"/>
    </source>
</evidence>
<dbReference type="STRING" id="639282.DEFDS_1656"/>
<keyword evidence="1" id="KW-1133">Transmembrane helix</keyword>